<protein>
    <submittedName>
        <fullName evidence="1">Uncharacterized protein</fullName>
    </submittedName>
</protein>
<sequence length="49" mass="5552">MTCRQWLPVVREYCGQPARPYLIGARCVRHTPAKQAGTDEPPSTPMEPR</sequence>
<keyword evidence="2" id="KW-1185">Reference proteome</keyword>
<dbReference type="Proteomes" id="UP000266906">
    <property type="component" value="Unassembled WGS sequence"/>
</dbReference>
<accession>A0A3N4RW16</accession>
<dbReference type="RefSeq" id="WP_162871594.1">
    <property type="nucleotide sequence ID" value="NZ_RKQG01000001.1"/>
</dbReference>
<gene>
    <name evidence="1" type="ORF">EDD38_3308</name>
</gene>
<organism evidence="1 2">
    <name type="scientific">Kitasatospora cineracea</name>
    <dbReference type="NCBI Taxonomy" id="88074"/>
    <lineage>
        <taxon>Bacteria</taxon>
        <taxon>Bacillati</taxon>
        <taxon>Actinomycetota</taxon>
        <taxon>Actinomycetes</taxon>
        <taxon>Kitasatosporales</taxon>
        <taxon>Streptomycetaceae</taxon>
        <taxon>Kitasatospora</taxon>
    </lineage>
</organism>
<name>A0A3N4RW16_9ACTN</name>
<comment type="caution">
    <text evidence="1">The sequence shown here is derived from an EMBL/GenBank/DDBJ whole genome shotgun (WGS) entry which is preliminary data.</text>
</comment>
<proteinExistence type="predicted"/>
<dbReference type="EMBL" id="RKQG01000001">
    <property type="protein sequence ID" value="RPE34965.1"/>
    <property type="molecule type" value="Genomic_DNA"/>
</dbReference>
<evidence type="ECO:0000313" key="2">
    <source>
        <dbReference type="Proteomes" id="UP000266906"/>
    </source>
</evidence>
<dbReference type="AlphaFoldDB" id="A0A3N4RW16"/>
<evidence type="ECO:0000313" key="1">
    <source>
        <dbReference type="EMBL" id="RPE34965.1"/>
    </source>
</evidence>
<reference evidence="1 2" key="1">
    <citation type="submission" date="2018-11" db="EMBL/GenBank/DDBJ databases">
        <title>Sequencing the genomes of 1000 actinobacteria strains.</title>
        <authorList>
            <person name="Klenk H.-P."/>
        </authorList>
    </citation>
    <scope>NUCLEOTIDE SEQUENCE [LARGE SCALE GENOMIC DNA]</scope>
    <source>
        <strain evidence="1 2">DSM 44781</strain>
    </source>
</reference>